<dbReference type="Proteomes" id="UP000004893">
    <property type="component" value="Unassembled WGS sequence"/>
</dbReference>
<keyword evidence="3 5" id="KW-0012">Acyltransferase</keyword>
<protein>
    <submittedName>
        <fullName evidence="5">2-oxo acid dehydrogenase acyltransferase (Catalytic domain)</fullName>
    </submittedName>
</protein>
<dbReference type="Pfam" id="PF00198">
    <property type="entry name" value="2-oxoacid_dh"/>
    <property type="match status" value="1"/>
</dbReference>
<dbReference type="InterPro" id="IPR050743">
    <property type="entry name" value="2-oxoacid_DH_E2_comp"/>
</dbReference>
<proteinExistence type="predicted"/>
<reference evidence="5" key="2">
    <citation type="submission" date="2013-06" db="EMBL/GenBank/DDBJ databases">
        <title>Draft genome sequence of Clostridium hylemonae (DSM 15053).</title>
        <authorList>
            <person name="Sudarsanam P."/>
            <person name="Ley R."/>
            <person name="Guruge J."/>
            <person name="Turnbaugh P.J."/>
            <person name="Mahowald M."/>
            <person name="Liep D."/>
            <person name="Gordon J."/>
        </authorList>
    </citation>
    <scope>NUCLEOTIDE SEQUENCE</scope>
    <source>
        <strain evidence="5">DSM 15053</strain>
    </source>
</reference>
<evidence type="ECO:0000256" key="1">
    <source>
        <dbReference type="ARBA" id="ARBA00001938"/>
    </source>
</evidence>
<organism evidence="5 6">
    <name type="scientific">[Clostridium] hylemonae DSM 15053</name>
    <dbReference type="NCBI Taxonomy" id="553973"/>
    <lineage>
        <taxon>Bacteria</taxon>
        <taxon>Bacillati</taxon>
        <taxon>Bacillota</taxon>
        <taxon>Clostridia</taxon>
        <taxon>Lachnospirales</taxon>
        <taxon>Lachnospiraceae</taxon>
    </lineage>
</organism>
<evidence type="ECO:0000256" key="2">
    <source>
        <dbReference type="ARBA" id="ARBA00022679"/>
    </source>
</evidence>
<gene>
    <name evidence="5" type="ORF">CLOHYLEM_07863</name>
</gene>
<keyword evidence="2" id="KW-0808">Transferase</keyword>
<name>C0C6X4_9FIRM</name>
<comment type="caution">
    <text evidence="5">The sequence shown here is derived from an EMBL/GenBank/DDBJ whole genome shotgun (WGS) entry which is preliminary data.</text>
</comment>
<dbReference type="SUPFAM" id="SSF52777">
    <property type="entry name" value="CoA-dependent acyltransferases"/>
    <property type="match status" value="1"/>
</dbReference>
<comment type="cofactor">
    <cofactor evidence="1">
        <name>(R)-lipoate</name>
        <dbReference type="ChEBI" id="CHEBI:83088"/>
    </cofactor>
</comment>
<dbReference type="RefSeq" id="WP_006445203.1">
    <property type="nucleotide sequence ID" value="NZ_GG657822.1"/>
</dbReference>
<feature type="non-terminal residue" evidence="5">
    <location>
        <position position="1"/>
    </location>
</feature>
<dbReference type="GO" id="GO:0016407">
    <property type="term" value="F:acetyltransferase activity"/>
    <property type="evidence" value="ECO:0007669"/>
    <property type="project" value="TreeGrafter"/>
</dbReference>
<feature type="domain" description="2-oxoacid dehydrogenase acyltransferase catalytic" evidence="4">
    <location>
        <begin position="1"/>
        <end position="89"/>
    </location>
</feature>
<dbReference type="AlphaFoldDB" id="C0C6X4"/>
<evidence type="ECO:0000256" key="3">
    <source>
        <dbReference type="ARBA" id="ARBA00023315"/>
    </source>
</evidence>
<evidence type="ECO:0000313" key="6">
    <source>
        <dbReference type="Proteomes" id="UP000004893"/>
    </source>
</evidence>
<dbReference type="InterPro" id="IPR001078">
    <property type="entry name" value="2-oxoacid_DH_actylTfrase"/>
</dbReference>
<dbReference type="HOGENOM" id="CLU_016733_2_4_9"/>
<dbReference type="eggNOG" id="COG0508">
    <property type="taxonomic scope" value="Bacteria"/>
</dbReference>
<sequence length="90" mass="9564">DDMSGGTITLSNLGMYPVTQFDAIINPPEVCILAVGAVQEKPVLEDGQWSAVPVMNLTGSFDHRVVDGAYGAQFLAELKSLIEDPAMALL</sequence>
<dbReference type="Gene3D" id="3.30.559.10">
    <property type="entry name" value="Chloramphenicol acetyltransferase-like domain"/>
    <property type="match status" value="1"/>
</dbReference>
<dbReference type="PANTHER" id="PTHR43178:SF5">
    <property type="entry name" value="LIPOAMIDE ACYLTRANSFERASE COMPONENT OF BRANCHED-CHAIN ALPHA-KETO ACID DEHYDROGENASE COMPLEX, MITOCHONDRIAL"/>
    <property type="match status" value="1"/>
</dbReference>
<dbReference type="GO" id="GO:0031405">
    <property type="term" value="F:lipoic acid binding"/>
    <property type="evidence" value="ECO:0007669"/>
    <property type="project" value="TreeGrafter"/>
</dbReference>
<dbReference type="PANTHER" id="PTHR43178">
    <property type="entry name" value="DIHYDROLIPOAMIDE ACETYLTRANSFERASE COMPONENT OF PYRUVATE DEHYDROGENASE COMPLEX"/>
    <property type="match status" value="1"/>
</dbReference>
<evidence type="ECO:0000313" key="5">
    <source>
        <dbReference type="EMBL" id="EEG72073.1"/>
    </source>
</evidence>
<dbReference type="EMBL" id="ABYI02000108">
    <property type="protein sequence ID" value="EEG72073.1"/>
    <property type="molecule type" value="Genomic_DNA"/>
</dbReference>
<dbReference type="GO" id="GO:0005737">
    <property type="term" value="C:cytoplasm"/>
    <property type="evidence" value="ECO:0007669"/>
    <property type="project" value="TreeGrafter"/>
</dbReference>
<evidence type="ECO:0000259" key="4">
    <source>
        <dbReference type="Pfam" id="PF00198"/>
    </source>
</evidence>
<accession>C0C6X4</accession>
<keyword evidence="6" id="KW-1185">Reference proteome</keyword>
<reference evidence="5" key="1">
    <citation type="submission" date="2009-02" db="EMBL/GenBank/DDBJ databases">
        <authorList>
            <person name="Fulton L."/>
            <person name="Clifton S."/>
            <person name="Fulton B."/>
            <person name="Xu J."/>
            <person name="Minx P."/>
            <person name="Pepin K.H."/>
            <person name="Johnson M."/>
            <person name="Bhonagiri V."/>
            <person name="Nash W.E."/>
            <person name="Mardis E.R."/>
            <person name="Wilson R.K."/>
        </authorList>
    </citation>
    <scope>NUCLEOTIDE SEQUENCE [LARGE SCALE GENOMIC DNA]</scope>
    <source>
        <strain evidence="5">DSM 15053</strain>
    </source>
</reference>
<dbReference type="InterPro" id="IPR023213">
    <property type="entry name" value="CAT-like_dom_sf"/>
</dbReference>